<organism evidence="6 7">
    <name type="scientific">Chelatococcus caeni</name>
    <dbReference type="NCBI Taxonomy" id="1348468"/>
    <lineage>
        <taxon>Bacteria</taxon>
        <taxon>Pseudomonadati</taxon>
        <taxon>Pseudomonadota</taxon>
        <taxon>Alphaproteobacteria</taxon>
        <taxon>Hyphomicrobiales</taxon>
        <taxon>Chelatococcaceae</taxon>
        <taxon>Chelatococcus</taxon>
    </lineage>
</organism>
<gene>
    <name evidence="6" type="ORF">GGR16_001903</name>
</gene>
<evidence type="ECO:0000259" key="5">
    <source>
        <dbReference type="PROSITE" id="PS51186"/>
    </source>
</evidence>
<dbReference type="AlphaFoldDB" id="A0A840BV76"/>
<evidence type="ECO:0000256" key="1">
    <source>
        <dbReference type="ARBA" id="ARBA00005395"/>
    </source>
</evidence>
<evidence type="ECO:0000256" key="3">
    <source>
        <dbReference type="ARBA" id="ARBA00022679"/>
    </source>
</evidence>
<dbReference type="EMBL" id="JACIEN010000002">
    <property type="protein sequence ID" value="MBB4016874.1"/>
    <property type="molecule type" value="Genomic_DNA"/>
</dbReference>
<protein>
    <submittedName>
        <fullName evidence="6">Ribosomal-protein-alanine N-acetyltransferase</fullName>
        <ecNumber evidence="6">2.3.1.267</ecNumber>
    </submittedName>
</protein>
<dbReference type="NCBIfam" id="TIGR01575">
    <property type="entry name" value="rimI"/>
    <property type="match status" value="1"/>
</dbReference>
<evidence type="ECO:0000313" key="6">
    <source>
        <dbReference type="EMBL" id="MBB4016874.1"/>
    </source>
</evidence>
<accession>A0A840BV76</accession>
<evidence type="ECO:0000313" key="7">
    <source>
        <dbReference type="Proteomes" id="UP000577362"/>
    </source>
</evidence>
<dbReference type="PROSITE" id="PS51186">
    <property type="entry name" value="GNAT"/>
    <property type="match status" value="1"/>
</dbReference>
<reference evidence="6 7" key="1">
    <citation type="submission" date="2020-08" db="EMBL/GenBank/DDBJ databases">
        <title>Genomic Encyclopedia of Type Strains, Phase IV (KMG-IV): sequencing the most valuable type-strain genomes for metagenomic binning, comparative biology and taxonomic classification.</title>
        <authorList>
            <person name="Goeker M."/>
        </authorList>
    </citation>
    <scope>NUCLEOTIDE SEQUENCE [LARGE SCALE GENOMIC DNA]</scope>
    <source>
        <strain evidence="6 7">DSM 103737</strain>
    </source>
</reference>
<dbReference type="Gene3D" id="3.40.630.30">
    <property type="match status" value="1"/>
</dbReference>
<proteinExistence type="inferred from homology"/>
<dbReference type="InterPro" id="IPR006464">
    <property type="entry name" value="AcTrfase_RimI/Ard1"/>
</dbReference>
<keyword evidence="3 6" id="KW-0808">Transferase</keyword>
<dbReference type="InterPro" id="IPR000182">
    <property type="entry name" value="GNAT_dom"/>
</dbReference>
<sequence length="166" mass="17593">MILDRWLGRASSNLPAASVRPLSPADAAAVAAIHAASFARGWEASEFERLIAAGTNVAEGVLAADGRALDGFALSRIAADEAEILTIAVAEARRGRGLARHLLAHHLGSLAGRGARRIFLEVEAENAPALALYRRFGFEEVGRRNGYYRKADGSTATALVMARDLS</sequence>
<keyword evidence="4 6" id="KW-0012">Acyltransferase</keyword>
<dbReference type="SUPFAM" id="SSF55729">
    <property type="entry name" value="Acyl-CoA N-acyltransferases (Nat)"/>
    <property type="match status" value="1"/>
</dbReference>
<comment type="caution">
    <text evidence="6">The sequence shown here is derived from an EMBL/GenBank/DDBJ whole genome shotgun (WGS) entry which is preliminary data.</text>
</comment>
<comment type="similarity">
    <text evidence="1">Belongs to the acetyltransferase family. RimI subfamily.</text>
</comment>
<keyword evidence="7" id="KW-1185">Reference proteome</keyword>
<dbReference type="PANTHER" id="PTHR43420:SF44">
    <property type="entry name" value="ACETYLTRANSFERASE YPEA"/>
    <property type="match status" value="1"/>
</dbReference>
<evidence type="ECO:0000256" key="2">
    <source>
        <dbReference type="ARBA" id="ARBA00022490"/>
    </source>
</evidence>
<keyword evidence="2" id="KW-0963">Cytoplasm</keyword>
<dbReference type="PANTHER" id="PTHR43420">
    <property type="entry name" value="ACETYLTRANSFERASE"/>
    <property type="match status" value="1"/>
</dbReference>
<name>A0A840BV76_9HYPH</name>
<dbReference type="EC" id="2.3.1.267" evidence="6"/>
<dbReference type="InterPro" id="IPR016181">
    <property type="entry name" value="Acyl_CoA_acyltransferase"/>
</dbReference>
<dbReference type="Proteomes" id="UP000577362">
    <property type="component" value="Unassembled WGS sequence"/>
</dbReference>
<dbReference type="RefSeq" id="WP_019403608.1">
    <property type="nucleotide sequence ID" value="NZ_JACIEN010000002.1"/>
</dbReference>
<dbReference type="GO" id="GO:0008999">
    <property type="term" value="F:protein-N-terminal-alanine acetyltransferase activity"/>
    <property type="evidence" value="ECO:0007669"/>
    <property type="project" value="UniProtKB-EC"/>
</dbReference>
<dbReference type="Pfam" id="PF00583">
    <property type="entry name" value="Acetyltransf_1"/>
    <property type="match status" value="1"/>
</dbReference>
<dbReference type="CDD" id="cd04301">
    <property type="entry name" value="NAT_SF"/>
    <property type="match status" value="1"/>
</dbReference>
<dbReference type="InterPro" id="IPR050680">
    <property type="entry name" value="YpeA/RimI_acetyltransf"/>
</dbReference>
<evidence type="ECO:0000256" key="4">
    <source>
        <dbReference type="ARBA" id="ARBA00023315"/>
    </source>
</evidence>
<feature type="domain" description="N-acetyltransferase" evidence="5">
    <location>
        <begin position="17"/>
        <end position="166"/>
    </location>
</feature>